<gene>
    <name evidence="1" type="ORF">DERYTH_LOCUS27996</name>
</gene>
<dbReference type="Proteomes" id="UP000789405">
    <property type="component" value="Unassembled WGS sequence"/>
</dbReference>
<comment type="caution">
    <text evidence="1">The sequence shown here is derived from an EMBL/GenBank/DDBJ whole genome shotgun (WGS) entry which is preliminary data.</text>
</comment>
<evidence type="ECO:0000313" key="1">
    <source>
        <dbReference type="EMBL" id="CAG8825929.1"/>
    </source>
</evidence>
<evidence type="ECO:0000313" key="2">
    <source>
        <dbReference type="Proteomes" id="UP000789405"/>
    </source>
</evidence>
<reference evidence="1" key="1">
    <citation type="submission" date="2021-06" db="EMBL/GenBank/DDBJ databases">
        <authorList>
            <person name="Kallberg Y."/>
            <person name="Tangrot J."/>
            <person name="Rosling A."/>
        </authorList>
    </citation>
    <scope>NUCLEOTIDE SEQUENCE</scope>
    <source>
        <strain evidence="1">MA453B</strain>
    </source>
</reference>
<organism evidence="1 2">
    <name type="scientific">Dentiscutata erythropus</name>
    <dbReference type="NCBI Taxonomy" id="1348616"/>
    <lineage>
        <taxon>Eukaryota</taxon>
        <taxon>Fungi</taxon>
        <taxon>Fungi incertae sedis</taxon>
        <taxon>Mucoromycota</taxon>
        <taxon>Glomeromycotina</taxon>
        <taxon>Glomeromycetes</taxon>
        <taxon>Diversisporales</taxon>
        <taxon>Gigasporaceae</taxon>
        <taxon>Dentiscutata</taxon>
    </lineage>
</organism>
<sequence length="172" mass="20287">LDLTKHHINQPIELLVGAQFNSWAIAEHYIKEYGRQKGFVVNWYRVEHHKSYSTALNDRVKKRTYVYCKWHVNLSNPEASNFVHITLVDLEHNHILDADNIRFATAFRKFDESIMDKIERMVIYSHCDAYTIRNLLRPLFPDHLFLTQDLSNAIQKIKREKKVVGSDASHLL</sequence>
<name>A0A9N9PKP1_9GLOM</name>
<proteinExistence type="predicted"/>
<accession>A0A9N9PKP1</accession>
<protein>
    <submittedName>
        <fullName evidence="1">3677_t:CDS:1</fullName>
    </submittedName>
</protein>
<keyword evidence="2" id="KW-1185">Reference proteome</keyword>
<feature type="non-terminal residue" evidence="1">
    <location>
        <position position="172"/>
    </location>
</feature>
<dbReference type="AlphaFoldDB" id="A0A9N9PKP1"/>
<feature type="non-terminal residue" evidence="1">
    <location>
        <position position="1"/>
    </location>
</feature>
<dbReference type="OrthoDB" id="2429672at2759"/>
<dbReference type="EMBL" id="CAJVPY010067302">
    <property type="protein sequence ID" value="CAG8825929.1"/>
    <property type="molecule type" value="Genomic_DNA"/>
</dbReference>